<dbReference type="EMBL" id="GBRH01261769">
    <property type="protein sequence ID" value="JAD36126.1"/>
    <property type="molecule type" value="Transcribed_RNA"/>
</dbReference>
<dbReference type="AlphaFoldDB" id="A0A0A8ZBG9"/>
<proteinExistence type="predicted"/>
<accession>A0A0A8ZBG9</accession>
<sequence>MMPMMSLWYRSTAIASGVDCCILALNSFWLKSLVGFEIMYANGASFLVVV</sequence>
<reference evidence="1" key="1">
    <citation type="submission" date="2014-09" db="EMBL/GenBank/DDBJ databases">
        <authorList>
            <person name="Magalhaes I.L.F."/>
            <person name="Oliveira U."/>
            <person name="Santos F.R."/>
            <person name="Vidigal T.H.D.A."/>
            <person name="Brescovit A.D."/>
            <person name="Santos A.J."/>
        </authorList>
    </citation>
    <scope>NUCLEOTIDE SEQUENCE</scope>
    <source>
        <tissue evidence="1">Shoot tissue taken approximately 20 cm above the soil surface</tissue>
    </source>
</reference>
<name>A0A0A8ZBG9_ARUDO</name>
<reference evidence="1" key="2">
    <citation type="journal article" date="2015" name="Data Brief">
        <title>Shoot transcriptome of the giant reed, Arundo donax.</title>
        <authorList>
            <person name="Barrero R.A."/>
            <person name="Guerrero F.D."/>
            <person name="Moolhuijzen P."/>
            <person name="Goolsby J.A."/>
            <person name="Tidwell J."/>
            <person name="Bellgard S.E."/>
            <person name="Bellgard M.I."/>
        </authorList>
    </citation>
    <scope>NUCLEOTIDE SEQUENCE</scope>
    <source>
        <tissue evidence="1">Shoot tissue taken approximately 20 cm above the soil surface</tissue>
    </source>
</reference>
<organism evidence="1">
    <name type="scientific">Arundo donax</name>
    <name type="common">Giant reed</name>
    <name type="synonym">Donax arundinaceus</name>
    <dbReference type="NCBI Taxonomy" id="35708"/>
    <lineage>
        <taxon>Eukaryota</taxon>
        <taxon>Viridiplantae</taxon>
        <taxon>Streptophyta</taxon>
        <taxon>Embryophyta</taxon>
        <taxon>Tracheophyta</taxon>
        <taxon>Spermatophyta</taxon>
        <taxon>Magnoliopsida</taxon>
        <taxon>Liliopsida</taxon>
        <taxon>Poales</taxon>
        <taxon>Poaceae</taxon>
        <taxon>PACMAD clade</taxon>
        <taxon>Arundinoideae</taxon>
        <taxon>Arundineae</taxon>
        <taxon>Arundo</taxon>
    </lineage>
</organism>
<evidence type="ECO:0000313" key="1">
    <source>
        <dbReference type="EMBL" id="JAD36126.1"/>
    </source>
</evidence>
<protein>
    <submittedName>
        <fullName evidence="1">Uncharacterized protein</fullName>
    </submittedName>
</protein>